<organism evidence="1 2">
    <name type="scientific">Rhodococcus phage Finch</name>
    <dbReference type="NCBI Taxonomy" id="2094144"/>
    <lineage>
        <taxon>Viruses</taxon>
        <taxon>Duplodnaviria</taxon>
        <taxon>Heunggongvirae</taxon>
        <taxon>Uroviricota</taxon>
        <taxon>Caudoviricetes</taxon>
        <taxon>Finchvirus</taxon>
        <taxon>Finchvirus finch</taxon>
    </lineage>
</organism>
<dbReference type="Proteomes" id="UP000241290">
    <property type="component" value="Genome"/>
</dbReference>
<reference evidence="2" key="1">
    <citation type="submission" date="2018-02" db="EMBL/GenBank/DDBJ databases">
        <authorList>
            <person name="Cohen D.B."/>
            <person name="Kent A.D."/>
        </authorList>
    </citation>
    <scope>NUCLEOTIDE SEQUENCE [LARGE SCALE GENOMIC DNA]</scope>
</reference>
<proteinExistence type="predicted"/>
<gene>
    <name evidence="1" type="primary">89</name>
    <name evidence="1" type="ORF">SEA_FINCH_89</name>
</gene>
<keyword evidence="2" id="KW-1185">Reference proteome</keyword>
<dbReference type="EMBL" id="MG962366">
    <property type="protein sequence ID" value="AVO25021.1"/>
    <property type="molecule type" value="Genomic_DNA"/>
</dbReference>
<dbReference type="RefSeq" id="YP_010059111.1">
    <property type="nucleotide sequence ID" value="NC_054724.1"/>
</dbReference>
<evidence type="ECO:0000313" key="1">
    <source>
        <dbReference type="EMBL" id="AVO25021.1"/>
    </source>
</evidence>
<protein>
    <submittedName>
        <fullName evidence="1">Uncharacterized protein</fullName>
    </submittedName>
</protein>
<accession>A0A2P1JXE7</accession>
<sequence length="104" mass="11705">MTIYENREPQLRDENKEVKLDGFIRCFVSMANPGDSDDYYVMLANIKATDVAAFTEQPDNAMPGTFATTHVVLNNGAQFHVHQAYRTFALALAHELDVPAKAEW</sequence>
<evidence type="ECO:0000313" key="2">
    <source>
        <dbReference type="Proteomes" id="UP000241290"/>
    </source>
</evidence>
<name>A0A2P1JXE7_9CAUD</name>
<dbReference type="GeneID" id="64766342"/>
<dbReference type="KEGG" id="vg:64766342"/>